<evidence type="ECO:0000313" key="1">
    <source>
        <dbReference type="EMBL" id="EAT79407.1"/>
    </source>
</evidence>
<gene>
    <name evidence="1" type="ORF">SNOG_13080</name>
</gene>
<dbReference type="Proteomes" id="UP000001055">
    <property type="component" value="Unassembled WGS sequence"/>
</dbReference>
<organism evidence="1 2">
    <name type="scientific">Phaeosphaeria nodorum (strain SN15 / ATCC MYA-4574 / FGSC 10173)</name>
    <name type="common">Glume blotch fungus</name>
    <name type="synonym">Parastagonospora nodorum</name>
    <dbReference type="NCBI Taxonomy" id="321614"/>
    <lineage>
        <taxon>Eukaryota</taxon>
        <taxon>Fungi</taxon>
        <taxon>Dikarya</taxon>
        <taxon>Ascomycota</taxon>
        <taxon>Pezizomycotina</taxon>
        <taxon>Dothideomycetes</taxon>
        <taxon>Pleosporomycetidae</taxon>
        <taxon>Pleosporales</taxon>
        <taxon>Pleosporineae</taxon>
        <taxon>Phaeosphaeriaceae</taxon>
        <taxon>Parastagonospora</taxon>
    </lineage>
</organism>
<reference evidence="2" key="1">
    <citation type="journal article" date="2007" name="Plant Cell">
        <title>Dothideomycete-plant interactions illuminated by genome sequencing and EST analysis of the wheat pathogen Stagonospora nodorum.</title>
        <authorList>
            <person name="Hane J.K."/>
            <person name="Lowe R.G."/>
            <person name="Solomon P.S."/>
            <person name="Tan K.C."/>
            <person name="Schoch C.L."/>
            <person name="Spatafora J.W."/>
            <person name="Crous P.W."/>
            <person name="Kodira C."/>
            <person name="Birren B.W."/>
            <person name="Galagan J.E."/>
            <person name="Torriani S.F."/>
            <person name="McDonald B.A."/>
            <person name="Oliver R.P."/>
        </authorList>
    </citation>
    <scope>NUCLEOTIDE SEQUENCE [LARGE SCALE GENOMIC DNA]</scope>
    <source>
        <strain evidence="2">SN15 / ATCC MYA-4574 / FGSC 10173</strain>
    </source>
</reference>
<dbReference type="KEGG" id="pno:SNOG_13080"/>
<evidence type="ECO:0000313" key="2">
    <source>
        <dbReference type="Proteomes" id="UP000001055"/>
    </source>
</evidence>
<dbReference type="AlphaFoldDB" id="Q0U584"/>
<accession>Q0U584</accession>
<name>Q0U584_PHANO</name>
<dbReference type="RefSeq" id="XP_001803295.1">
    <property type="nucleotide sequence ID" value="XM_001803243.1"/>
</dbReference>
<proteinExistence type="predicted"/>
<dbReference type="GeneID" id="5980210"/>
<sequence length="32" mass="3574">MATICLWNPKGIASITDESSRAEMARVRSSEY</sequence>
<protein>
    <submittedName>
        <fullName evidence="1">Uncharacterized protein</fullName>
    </submittedName>
</protein>
<dbReference type="EMBL" id="CH445349">
    <property type="protein sequence ID" value="EAT79407.1"/>
    <property type="molecule type" value="Genomic_DNA"/>
</dbReference>
<dbReference type="InParanoid" id="Q0U584"/>